<comment type="similarity">
    <text evidence="1">Belongs to the ATP-dependent DNA ligase family.</text>
</comment>
<dbReference type="InterPro" id="IPR050191">
    <property type="entry name" value="ATP-dep_DNA_ligase"/>
</dbReference>
<keyword evidence="2" id="KW-0436">Ligase</keyword>
<dbReference type="InterPro" id="IPR012310">
    <property type="entry name" value="DNA_ligase_ATP-dep_cent"/>
</dbReference>
<proteinExistence type="inferred from homology"/>
<sequence>MSVVQTGTPAKIKQKEKEKERKKKREGEYFSAFDNRHRHIGAFENIEQPSVIICKQDLLVPSLLSKGIEFSPSTLEVVPGSPIPPMLTRIANGVSQVLNLFQDKAFTCEYKYDGQRAQIHRLTAGSIRVFSRNMGETTSKFPDLVKLISEACKPDVSTFILDAEIVAVDRKNGNRLMAFQQLSSRERGSRDSGVLLGSIKFKSLATTGQ</sequence>
<evidence type="ECO:0000313" key="6">
    <source>
        <dbReference type="Proteomes" id="UP000652761"/>
    </source>
</evidence>
<dbReference type="GO" id="GO:0006310">
    <property type="term" value="P:DNA recombination"/>
    <property type="evidence" value="ECO:0007669"/>
    <property type="project" value="InterPro"/>
</dbReference>
<dbReference type="GO" id="GO:0003910">
    <property type="term" value="F:DNA ligase (ATP) activity"/>
    <property type="evidence" value="ECO:0007669"/>
    <property type="project" value="InterPro"/>
</dbReference>
<protein>
    <recommendedName>
        <fullName evidence="4">ATP-dependent DNA ligase family profile domain-containing protein</fullName>
    </recommendedName>
</protein>
<evidence type="ECO:0000256" key="3">
    <source>
        <dbReference type="SAM" id="MobiDB-lite"/>
    </source>
</evidence>
<accession>A0A843THW7</accession>
<dbReference type="PANTHER" id="PTHR45674:SF9">
    <property type="entry name" value="DNA LIGASE 3"/>
    <property type="match status" value="1"/>
</dbReference>
<evidence type="ECO:0000313" key="5">
    <source>
        <dbReference type="EMBL" id="MQL69836.1"/>
    </source>
</evidence>
<organism evidence="5 6">
    <name type="scientific">Colocasia esculenta</name>
    <name type="common">Wild taro</name>
    <name type="synonym">Arum esculentum</name>
    <dbReference type="NCBI Taxonomy" id="4460"/>
    <lineage>
        <taxon>Eukaryota</taxon>
        <taxon>Viridiplantae</taxon>
        <taxon>Streptophyta</taxon>
        <taxon>Embryophyta</taxon>
        <taxon>Tracheophyta</taxon>
        <taxon>Spermatophyta</taxon>
        <taxon>Magnoliopsida</taxon>
        <taxon>Liliopsida</taxon>
        <taxon>Araceae</taxon>
        <taxon>Aroideae</taxon>
        <taxon>Colocasieae</taxon>
        <taxon>Colocasia</taxon>
    </lineage>
</organism>
<dbReference type="GO" id="GO:0005524">
    <property type="term" value="F:ATP binding"/>
    <property type="evidence" value="ECO:0007669"/>
    <property type="project" value="InterPro"/>
</dbReference>
<dbReference type="Gene3D" id="3.30.470.30">
    <property type="entry name" value="DNA ligase/mRNA capping enzyme"/>
    <property type="match status" value="1"/>
</dbReference>
<gene>
    <name evidence="5" type="ORF">Taro_002105</name>
</gene>
<dbReference type="PANTHER" id="PTHR45674">
    <property type="entry name" value="DNA LIGASE 1/3 FAMILY MEMBER"/>
    <property type="match status" value="1"/>
</dbReference>
<feature type="region of interest" description="Disordered" evidence="3">
    <location>
        <begin position="1"/>
        <end position="27"/>
    </location>
</feature>
<dbReference type="Pfam" id="PF01068">
    <property type="entry name" value="DNA_ligase_A_M"/>
    <property type="match status" value="1"/>
</dbReference>
<dbReference type="EMBL" id="NMUH01000048">
    <property type="protein sequence ID" value="MQL69836.1"/>
    <property type="molecule type" value="Genomic_DNA"/>
</dbReference>
<keyword evidence="6" id="KW-1185">Reference proteome</keyword>
<dbReference type="InterPro" id="IPR016059">
    <property type="entry name" value="DNA_ligase_ATP-dep_CS"/>
</dbReference>
<dbReference type="Proteomes" id="UP000652761">
    <property type="component" value="Unassembled WGS sequence"/>
</dbReference>
<feature type="domain" description="ATP-dependent DNA ligase family profile" evidence="4">
    <location>
        <begin position="85"/>
        <end position="191"/>
    </location>
</feature>
<dbReference type="GO" id="GO:0006273">
    <property type="term" value="P:lagging strand elongation"/>
    <property type="evidence" value="ECO:0007669"/>
    <property type="project" value="TreeGrafter"/>
</dbReference>
<dbReference type="GO" id="GO:0006281">
    <property type="term" value="P:DNA repair"/>
    <property type="evidence" value="ECO:0007669"/>
    <property type="project" value="InterPro"/>
</dbReference>
<dbReference type="AlphaFoldDB" id="A0A843THW7"/>
<name>A0A843THW7_COLES</name>
<evidence type="ECO:0000256" key="2">
    <source>
        <dbReference type="ARBA" id="ARBA00022598"/>
    </source>
</evidence>
<dbReference type="SUPFAM" id="SSF56091">
    <property type="entry name" value="DNA ligase/mRNA capping enzyme, catalytic domain"/>
    <property type="match status" value="1"/>
</dbReference>
<dbReference type="OrthoDB" id="206088at2759"/>
<evidence type="ECO:0000259" key="4">
    <source>
        <dbReference type="Pfam" id="PF01068"/>
    </source>
</evidence>
<dbReference type="PROSITE" id="PS00697">
    <property type="entry name" value="DNA_LIGASE_A1"/>
    <property type="match status" value="1"/>
</dbReference>
<evidence type="ECO:0000256" key="1">
    <source>
        <dbReference type="ARBA" id="ARBA00007572"/>
    </source>
</evidence>
<comment type="caution">
    <text evidence="5">The sequence shown here is derived from an EMBL/GenBank/DDBJ whole genome shotgun (WGS) entry which is preliminary data.</text>
</comment>
<reference evidence="5" key="1">
    <citation type="submission" date="2017-07" db="EMBL/GenBank/DDBJ databases">
        <title>Taro Niue Genome Assembly and Annotation.</title>
        <authorList>
            <person name="Atibalentja N."/>
            <person name="Keating K."/>
            <person name="Fields C.J."/>
        </authorList>
    </citation>
    <scope>NUCLEOTIDE SEQUENCE</scope>
    <source>
        <strain evidence="5">Niue_2</strain>
        <tissue evidence="5">Leaf</tissue>
    </source>
</reference>